<reference evidence="6 7" key="1">
    <citation type="submission" date="2023-11" db="EMBL/GenBank/DDBJ databases">
        <title>MicrobeMod: A computational toolkit for identifying prokaryotic methylation and restriction-modification with nanopore sequencing.</title>
        <authorList>
            <person name="Crits-Christoph A."/>
            <person name="Kang S.C."/>
            <person name="Lee H."/>
            <person name="Ostrov N."/>
        </authorList>
    </citation>
    <scope>NUCLEOTIDE SEQUENCE [LARGE SCALE GENOMIC DNA]</scope>
    <source>
        <strain evidence="6 7">ATCC BAA-805</strain>
    </source>
</reference>
<proteinExistence type="predicted"/>
<feature type="transmembrane region" description="Helical" evidence="5">
    <location>
        <begin position="384"/>
        <end position="403"/>
    </location>
</feature>
<keyword evidence="4 5" id="KW-0472">Membrane</keyword>
<evidence type="ECO:0000256" key="3">
    <source>
        <dbReference type="ARBA" id="ARBA00022989"/>
    </source>
</evidence>
<feature type="transmembrane region" description="Helical" evidence="5">
    <location>
        <begin position="257"/>
        <end position="276"/>
    </location>
</feature>
<keyword evidence="7" id="KW-1185">Reference proteome</keyword>
<name>A0ABZ0YKL1_9GAMM</name>
<dbReference type="Pfam" id="PF01566">
    <property type="entry name" value="Nramp"/>
    <property type="match status" value="1"/>
</dbReference>
<sequence>MQLTTGRVKAMTYKDYTEKEPKSRGRDWSSSLKSLGPGLLFAGAAVGTSHIVQSTRAGAEYGLALLPVIILAIVLKYPAFWFGPFYVGTTGNSLIEGYQKTFGKPVVGLFILLQAPIMTMITAAMAITTAGIAGSIFSISLEASFIGTTLILACSLLTFFGGYKVIEKLNKFFIITLSLGTLTATALVLPNIQWSFSTSDTPLFFSLATFATIIAVTGLMPSDITLSINNSLWSAAKNKTQGRKRSVLEEKIDFNSGYIGTAVLAVCFLLMGSGLLHGQNVDLSGGAVGFASQVISIYSSLLGKWIGYLVALSMLAVMFTTLMAVLDGFPRILTASYFAITNSSGDDHETRSIDKSLPFFFILLSIATLASLVINFMMGEFITFMNFVMTLVFIASPILATLNHFTVNGKTVEKHKRPGRLMNYWSLLAIISLTLLSIGFFYVRLFL</sequence>
<dbReference type="EMBL" id="CP140255">
    <property type="protein sequence ID" value="WQH12273.1"/>
    <property type="molecule type" value="Genomic_DNA"/>
</dbReference>
<evidence type="ECO:0000256" key="4">
    <source>
        <dbReference type="ARBA" id="ARBA00023136"/>
    </source>
</evidence>
<accession>A0ABZ0YKL1</accession>
<feature type="transmembrane region" description="Helical" evidence="5">
    <location>
        <begin position="305"/>
        <end position="326"/>
    </location>
</feature>
<feature type="transmembrane region" description="Helical" evidence="5">
    <location>
        <begin position="172"/>
        <end position="189"/>
    </location>
</feature>
<feature type="transmembrane region" description="Helical" evidence="5">
    <location>
        <begin position="357"/>
        <end position="378"/>
    </location>
</feature>
<protein>
    <submittedName>
        <fullName evidence="6">Divalent metal cation transporter</fullName>
    </submittedName>
</protein>
<evidence type="ECO:0000313" key="6">
    <source>
        <dbReference type="EMBL" id="WQH12273.1"/>
    </source>
</evidence>
<feature type="transmembrane region" description="Helical" evidence="5">
    <location>
        <begin position="424"/>
        <end position="443"/>
    </location>
</feature>
<evidence type="ECO:0000256" key="1">
    <source>
        <dbReference type="ARBA" id="ARBA00004141"/>
    </source>
</evidence>
<feature type="transmembrane region" description="Helical" evidence="5">
    <location>
        <begin position="64"/>
        <end position="87"/>
    </location>
</feature>
<organism evidence="6 7">
    <name type="scientific">Vreelandella neptunia</name>
    <dbReference type="NCBI Taxonomy" id="115551"/>
    <lineage>
        <taxon>Bacteria</taxon>
        <taxon>Pseudomonadati</taxon>
        <taxon>Pseudomonadota</taxon>
        <taxon>Gammaproteobacteria</taxon>
        <taxon>Oceanospirillales</taxon>
        <taxon>Halomonadaceae</taxon>
        <taxon>Vreelandella</taxon>
    </lineage>
</organism>
<comment type="subcellular location">
    <subcellularLocation>
        <location evidence="1">Membrane</location>
        <topology evidence="1">Multi-pass membrane protein</topology>
    </subcellularLocation>
</comment>
<gene>
    <name evidence="6" type="ORF">SR894_19290</name>
</gene>
<dbReference type="RefSeq" id="WP_223288569.1">
    <property type="nucleotide sequence ID" value="NZ_CP140255.1"/>
</dbReference>
<evidence type="ECO:0000256" key="2">
    <source>
        <dbReference type="ARBA" id="ARBA00022692"/>
    </source>
</evidence>
<feature type="transmembrane region" description="Helical" evidence="5">
    <location>
        <begin position="201"/>
        <end position="220"/>
    </location>
</feature>
<feature type="transmembrane region" description="Helical" evidence="5">
    <location>
        <begin position="107"/>
        <end position="133"/>
    </location>
</feature>
<evidence type="ECO:0000313" key="7">
    <source>
        <dbReference type="Proteomes" id="UP001324794"/>
    </source>
</evidence>
<dbReference type="InterPro" id="IPR001046">
    <property type="entry name" value="NRAMP_fam"/>
</dbReference>
<evidence type="ECO:0000256" key="5">
    <source>
        <dbReference type="SAM" id="Phobius"/>
    </source>
</evidence>
<feature type="transmembrane region" description="Helical" evidence="5">
    <location>
        <begin position="145"/>
        <end position="166"/>
    </location>
</feature>
<feature type="transmembrane region" description="Helical" evidence="5">
    <location>
        <begin position="34"/>
        <end position="52"/>
    </location>
</feature>
<keyword evidence="3 5" id="KW-1133">Transmembrane helix</keyword>
<keyword evidence="2 5" id="KW-0812">Transmembrane</keyword>
<dbReference type="Proteomes" id="UP001324794">
    <property type="component" value="Chromosome"/>
</dbReference>